<evidence type="ECO:0000313" key="2">
    <source>
        <dbReference type="Proteomes" id="UP000317209"/>
    </source>
</evidence>
<organism evidence="1 2">
    <name type="scientific">Microbacterium saperdae</name>
    <dbReference type="NCBI Taxonomy" id="69368"/>
    <lineage>
        <taxon>Bacteria</taxon>
        <taxon>Bacillati</taxon>
        <taxon>Actinomycetota</taxon>
        <taxon>Actinomycetes</taxon>
        <taxon>Micrococcales</taxon>
        <taxon>Microbacteriaceae</taxon>
        <taxon>Microbacterium</taxon>
    </lineage>
</organism>
<sequence>MRTIEVDLDDRWLLPVPSGGDPVIWANEKVATLQSEPDRDPAETVDALVALTASADPTAFATLLFCPDGLPGRALVAVYAAESDLSSLDDLPELAPAALPRQVLPLREHDPTVGRIISTITQVPDVGILGTLHYELLRDGALLEVVVTSPSLPHLGAGMPVFEELIERIIVAPSGSGEHVTA</sequence>
<accession>A0A543BC42</accession>
<comment type="caution">
    <text evidence="1">The sequence shown here is derived from an EMBL/GenBank/DDBJ whole genome shotgun (WGS) entry which is preliminary data.</text>
</comment>
<proteinExistence type="predicted"/>
<dbReference type="RefSeq" id="WP_141874304.1">
    <property type="nucleotide sequence ID" value="NZ_VFOX01000002.1"/>
</dbReference>
<name>A0A543BC42_9MICO</name>
<dbReference type="EMBL" id="VFOX01000002">
    <property type="protein sequence ID" value="TQL82378.1"/>
    <property type="molecule type" value="Genomic_DNA"/>
</dbReference>
<protein>
    <submittedName>
        <fullName evidence="1">Uncharacterized protein</fullName>
    </submittedName>
</protein>
<dbReference type="AlphaFoldDB" id="A0A543BC42"/>
<gene>
    <name evidence="1" type="ORF">FB560_3862</name>
</gene>
<dbReference type="OrthoDB" id="5065976at2"/>
<keyword evidence="2" id="KW-1185">Reference proteome</keyword>
<reference evidence="1 2" key="1">
    <citation type="submission" date="2019-06" db="EMBL/GenBank/DDBJ databases">
        <title>Sequencing the genomes of 1000 actinobacteria strains.</title>
        <authorList>
            <person name="Klenk H.-P."/>
        </authorList>
    </citation>
    <scope>NUCLEOTIDE SEQUENCE [LARGE SCALE GENOMIC DNA]</scope>
    <source>
        <strain evidence="1 2">DSM 20169</strain>
    </source>
</reference>
<evidence type="ECO:0000313" key="1">
    <source>
        <dbReference type="EMBL" id="TQL82378.1"/>
    </source>
</evidence>
<dbReference type="Proteomes" id="UP000317209">
    <property type="component" value="Unassembled WGS sequence"/>
</dbReference>